<comment type="caution">
    <text evidence="1">The sequence shown here is derived from an EMBL/GenBank/DDBJ whole genome shotgun (WGS) entry which is preliminary data.</text>
</comment>
<keyword evidence="2" id="KW-1185">Reference proteome</keyword>
<accession>A0A9N9KC74</accession>
<evidence type="ECO:0000313" key="1">
    <source>
        <dbReference type="EMBL" id="CAG8818196.1"/>
    </source>
</evidence>
<proteinExistence type="predicted"/>
<dbReference type="EMBL" id="CAJVPY010056220">
    <property type="protein sequence ID" value="CAG8818196.1"/>
    <property type="molecule type" value="Genomic_DNA"/>
</dbReference>
<feature type="non-terminal residue" evidence="1">
    <location>
        <position position="92"/>
    </location>
</feature>
<sequence>MDALKKITNRNKSIYVSNVNQETDSLLFELNNNAEPFFAHQLSDFSDSQKSSNNNVSIQNTNSIGRRIALNFPSLGLCYKMPSLNNWTSKPK</sequence>
<evidence type="ECO:0000313" key="2">
    <source>
        <dbReference type="Proteomes" id="UP000789405"/>
    </source>
</evidence>
<protein>
    <submittedName>
        <fullName evidence="1">16747_t:CDS:1</fullName>
    </submittedName>
</protein>
<dbReference type="AlphaFoldDB" id="A0A9N9KC74"/>
<dbReference type="Proteomes" id="UP000789405">
    <property type="component" value="Unassembled WGS sequence"/>
</dbReference>
<gene>
    <name evidence="1" type="ORF">DERYTH_LOCUS26579</name>
</gene>
<name>A0A9N9KC74_9GLOM</name>
<organism evidence="1 2">
    <name type="scientific">Dentiscutata erythropus</name>
    <dbReference type="NCBI Taxonomy" id="1348616"/>
    <lineage>
        <taxon>Eukaryota</taxon>
        <taxon>Fungi</taxon>
        <taxon>Fungi incertae sedis</taxon>
        <taxon>Mucoromycota</taxon>
        <taxon>Glomeromycotina</taxon>
        <taxon>Glomeromycetes</taxon>
        <taxon>Diversisporales</taxon>
        <taxon>Gigasporaceae</taxon>
        <taxon>Dentiscutata</taxon>
    </lineage>
</organism>
<reference evidence="1" key="1">
    <citation type="submission" date="2021-06" db="EMBL/GenBank/DDBJ databases">
        <authorList>
            <person name="Kallberg Y."/>
            <person name="Tangrot J."/>
            <person name="Rosling A."/>
        </authorList>
    </citation>
    <scope>NUCLEOTIDE SEQUENCE</scope>
    <source>
        <strain evidence="1">MA453B</strain>
    </source>
</reference>